<keyword evidence="3" id="KW-0206">Cytoskeleton</keyword>
<organism evidence="4 5">
    <name type="scientific">Umbelopsis vinacea</name>
    <dbReference type="NCBI Taxonomy" id="44442"/>
    <lineage>
        <taxon>Eukaryota</taxon>
        <taxon>Fungi</taxon>
        <taxon>Fungi incertae sedis</taxon>
        <taxon>Mucoromycota</taxon>
        <taxon>Mucoromycotina</taxon>
        <taxon>Umbelopsidomycetes</taxon>
        <taxon>Umbelopsidales</taxon>
        <taxon>Umbelopsidaceae</taxon>
        <taxon>Umbelopsis</taxon>
    </lineage>
</organism>
<dbReference type="InterPro" id="IPR004226">
    <property type="entry name" value="TBCA"/>
</dbReference>
<dbReference type="Gene3D" id="1.20.58.90">
    <property type="match status" value="1"/>
</dbReference>
<dbReference type="SUPFAM" id="SSF46988">
    <property type="entry name" value="Tubulin chaperone cofactor A"/>
    <property type="match status" value="1"/>
</dbReference>
<proteinExistence type="inferred from homology"/>
<dbReference type="Proteomes" id="UP000612746">
    <property type="component" value="Unassembled WGS sequence"/>
</dbReference>
<dbReference type="GO" id="GO:0005829">
    <property type="term" value="C:cytosol"/>
    <property type="evidence" value="ECO:0007669"/>
    <property type="project" value="TreeGrafter"/>
</dbReference>
<comment type="similarity">
    <text evidence="1 3">Belongs to the TBCA family.</text>
</comment>
<comment type="subunit">
    <text evidence="3">Supercomplex made of cofactors A to E. Cofactors A and D function by capturing and stabilizing tubulin in a quasi-native conformation. Cofactor E binds to the cofactor D-tubulin complex; interaction with cofactor C then causes the release of tubulin polypeptides that are committed to the native state.</text>
</comment>
<dbReference type="GO" id="GO:0048487">
    <property type="term" value="F:beta-tubulin binding"/>
    <property type="evidence" value="ECO:0007669"/>
    <property type="project" value="InterPro"/>
</dbReference>
<dbReference type="AlphaFoldDB" id="A0A8H7UNF2"/>
<keyword evidence="3" id="KW-0963">Cytoplasm</keyword>
<dbReference type="GO" id="GO:0005874">
    <property type="term" value="C:microtubule"/>
    <property type="evidence" value="ECO:0007669"/>
    <property type="project" value="UniProtKB-KW"/>
</dbReference>
<protein>
    <recommendedName>
        <fullName evidence="3">Tubulin-specific chaperone A</fullName>
    </recommendedName>
</protein>
<sequence>MSFRELKIKTNVVKRIAKEQISYGKELESQQKRIDKLIADEADEADVRKQKEVLEETVQMIPDVKRRLAAAVQELSTMVADPKYAGSSELEEAQQVLDDMQ</sequence>
<evidence type="ECO:0000313" key="4">
    <source>
        <dbReference type="EMBL" id="KAG2185214.1"/>
    </source>
</evidence>
<comment type="subcellular location">
    <subcellularLocation>
        <location evidence="3">Cytoplasm</location>
        <location evidence="3">Cytoskeleton</location>
    </subcellularLocation>
</comment>
<evidence type="ECO:0000313" key="5">
    <source>
        <dbReference type="Proteomes" id="UP000612746"/>
    </source>
</evidence>
<accession>A0A8H7UNF2</accession>
<keyword evidence="2 3" id="KW-0143">Chaperone</keyword>
<dbReference type="GO" id="GO:0007023">
    <property type="term" value="P:post-chaperonin tubulin folding pathway"/>
    <property type="evidence" value="ECO:0007669"/>
    <property type="project" value="UniProtKB-UniRule"/>
</dbReference>
<gene>
    <name evidence="4" type="ORF">INT44_002004</name>
</gene>
<dbReference type="InterPro" id="IPR036126">
    <property type="entry name" value="TBCA_sf"/>
</dbReference>
<dbReference type="GO" id="GO:0007021">
    <property type="term" value="P:tubulin complex assembly"/>
    <property type="evidence" value="ECO:0007669"/>
    <property type="project" value="UniProtKB-UniRule"/>
</dbReference>
<dbReference type="Pfam" id="PF02970">
    <property type="entry name" value="TBCA"/>
    <property type="match status" value="1"/>
</dbReference>
<keyword evidence="5" id="KW-1185">Reference proteome</keyword>
<name>A0A8H7UNF2_9FUNG</name>
<evidence type="ECO:0000256" key="1">
    <source>
        <dbReference type="ARBA" id="ARBA00006806"/>
    </source>
</evidence>
<evidence type="ECO:0000256" key="2">
    <source>
        <dbReference type="ARBA" id="ARBA00023186"/>
    </source>
</evidence>
<dbReference type="PANTHER" id="PTHR21500">
    <property type="entry name" value="TUBULIN-SPECIFIC CHAPERONE A"/>
    <property type="match status" value="1"/>
</dbReference>
<reference evidence="4" key="1">
    <citation type="submission" date="2020-12" db="EMBL/GenBank/DDBJ databases">
        <title>Metabolic potential, ecology and presence of endohyphal bacteria is reflected in genomic diversity of Mucoromycotina.</title>
        <authorList>
            <person name="Muszewska A."/>
            <person name="Okrasinska A."/>
            <person name="Steczkiewicz K."/>
            <person name="Drgas O."/>
            <person name="Orlowska M."/>
            <person name="Perlinska-Lenart U."/>
            <person name="Aleksandrzak-Piekarczyk T."/>
            <person name="Szatraj K."/>
            <person name="Zielenkiewicz U."/>
            <person name="Pilsyk S."/>
            <person name="Malc E."/>
            <person name="Mieczkowski P."/>
            <person name="Kruszewska J.S."/>
            <person name="Biernat P."/>
            <person name="Pawlowska J."/>
        </authorList>
    </citation>
    <scope>NUCLEOTIDE SEQUENCE</scope>
    <source>
        <strain evidence="4">WA0000051536</strain>
    </source>
</reference>
<keyword evidence="3" id="KW-0493">Microtubule</keyword>
<evidence type="ECO:0000256" key="3">
    <source>
        <dbReference type="RuleBase" id="RU364030"/>
    </source>
</evidence>
<dbReference type="PANTHER" id="PTHR21500:SF0">
    <property type="entry name" value="TUBULIN-SPECIFIC CHAPERONE A"/>
    <property type="match status" value="1"/>
</dbReference>
<comment type="caution">
    <text evidence="4">The sequence shown here is derived from an EMBL/GenBank/DDBJ whole genome shotgun (WGS) entry which is preliminary data.</text>
</comment>
<dbReference type="OrthoDB" id="296187at2759"/>
<dbReference type="EMBL" id="JAEPRA010000005">
    <property type="protein sequence ID" value="KAG2185214.1"/>
    <property type="molecule type" value="Genomic_DNA"/>
</dbReference>